<keyword evidence="2" id="KW-0812">Transmembrane</keyword>
<dbReference type="InterPro" id="IPR018392">
    <property type="entry name" value="LysM"/>
</dbReference>
<dbReference type="Gene3D" id="3.10.350.10">
    <property type="entry name" value="LysM domain"/>
    <property type="match status" value="1"/>
</dbReference>
<feature type="domain" description="LysM" evidence="3">
    <location>
        <begin position="102"/>
        <end position="148"/>
    </location>
</feature>
<dbReference type="EMBL" id="NVOI01000077">
    <property type="protein sequence ID" value="PGG88435.1"/>
    <property type="molecule type" value="Genomic_DNA"/>
</dbReference>
<dbReference type="EMBL" id="NUAJ01000017">
    <property type="protein sequence ID" value="PEN53487.1"/>
    <property type="molecule type" value="Genomic_DNA"/>
</dbReference>
<evidence type="ECO:0000313" key="14">
    <source>
        <dbReference type="Proteomes" id="UP000224044"/>
    </source>
</evidence>
<dbReference type="RefSeq" id="WP_001231536.1">
    <property type="nucleotide sequence ID" value="NZ_CP036014.1"/>
</dbReference>
<name>A0A1X3MV10_9BACI</name>
<dbReference type="CDD" id="cd00118">
    <property type="entry name" value="LysM"/>
    <property type="match status" value="1"/>
</dbReference>
<evidence type="ECO:0000313" key="9">
    <source>
        <dbReference type="EMBL" id="PHE14307.1"/>
    </source>
</evidence>
<evidence type="ECO:0000313" key="5">
    <source>
        <dbReference type="EMBL" id="PEN53487.1"/>
    </source>
</evidence>
<dbReference type="EMBL" id="NUAP01000051">
    <property type="protein sequence ID" value="PEN84959.1"/>
    <property type="molecule type" value="Genomic_DNA"/>
</dbReference>
<accession>A0A1D3PES0</accession>
<organism evidence="4">
    <name type="scientific">Bacillus toyonensis</name>
    <dbReference type="NCBI Taxonomy" id="155322"/>
    <lineage>
        <taxon>Bacteria</taxon>
        <taxon>Bacillati</taxon>
        <taxon>Bacillota</taxon>
        <taxon>Bacilli</taxon>
        <taxon>Bacillales</taxon>
        <taxon>Bacillaceae</taxon>
        <taxon>Bacillus</taxon>
        <taxon>Bacillus cereus group</taxon>
    </lineage>
</organism>
<dbReference type="Proteomes" id="UP000220078">
    <property type="component" value="Unassembled WGS sequence"/>
</dbReference>
<evidence type="ECO:0000313" key="11">
    <source>
        <dbReference type="Proteomes" id="UP000220078"/>
    </source>
</evidence>
<dbReference type="SMART" id="SM00257">
    <property type="entry name" value="LysM"/>
    <property type="match status" value="1"/>
</dbReference>
<dbReference type="SUPFAM" id="SSF54106">
    <property type="entry name" value="LysM domain"/>
    <property type="match status" value="1"/>
</dbReference>
<dbReference type="GeneID" id="64182884"/>
<keyword evidence="2" id="KW-0472">Membrane</keyword>
<reference evidence="10 16" key="3">
    <citation type="submission" date="2019-12" db="EMBL/GenBank/DDBJ databases">
        <title>Bacillus toyonensis BV-17 genome.</title>
        <authorList>
            <person name="Chen J."/>
        </authorList>
    </citation>
    <scope>NUCLEOTIDE SEQUENCE [LARGE SCALE GENOMIC DNA]</scope>
    <source>
        <strain evidence="10 16">BV-17</strain>
    </source>
</reference>
<evidence type="ECO:0000256" key="2">
    <source>
        <dbReference type="SAM" id="Phobius"/>
    </source>
</evidence>
<evidence type="ECO:0000259" key="3">
    <source>
        <dbReference type="PROSITE" id="PS51782"/>
    </source>
</evidence>
<evidence type="ECO:0000313" key="6">
    <source>
        <dbReference type="EMBL" id="PEN84959.1"/>
    </source>
</evidence>
<dbReference type="EMBL" id="NUEH01000002">
    <property type="protein sequence ID" value="PEI89004.1"/>
    <property type="molecule type" value="Genomic_DNA"/>
</dbReference>
<evidence type="ECO:0000313" key="10">
    <source>
        <dbReference type="EMBL" id="QHA16855.1"/>
    </source>
</evidence>
<evidence type="ECO:0000313" key="8">
    <source>
        <dbReference type="EMBL" id="PGG88435.1"/>
    </source>
</evidence>
<dbReference type="Proteomes" id="UP000225320">
    <property type="component" value="Unassembled WGS sequence"/>
</dbReference>
<keyword evidence="2" id="KW-1133">Transmembrane helix</keyword>
<feature type="region of interest" description="Disordered" evidence="1">
    <location>
        <begin position="15"/>
        <end position="34"/>
    </location>
</feature>
<evidence type="ECO:0000313" key="7">
    <source>
        <dbReference type="EMBL" id="PEP92281.1"/>
    </source>
</evidence>
<dbReference type="EMBL" id="NUBY01000224">
    <property type="protein sequence ID" value="PEP92281.1"/>
    <property type="molecule type" value="Genomic_DNA"/>
</dbReference>
<dbReference type="EMBL" id="CP047044">
    <property type="protein sequence ID" value="QHA16855.1"/>
    <property type="molecule type" value="Genomic_DNA"/>
</dbReference>
<sequence>MRKRIPDFEEELEVEQVEEDESLPPRSELHRNKEKKQKFKMNHIFVRVLTCLFILLPISILWYTDKYIQVKSDSSNAGKSAFEVIFFDSAKSETQKQSEKVVTHTVKKGETLESIAKQYFSDESGIEVIKKYNNLEEDEVSAGQELKIPIKDKSVKQES</sequence>
<protein>
    <submittedName>
        <fullName evidence="10">LysM peptidoglycan-binding domain-containing protein</fullName>
    </submittedName>
    <submittedName>
        <fullName evidence="4">Peptidase M23</fullName>
    </submittedName>
</protein>
<dbReference type="PROSITE" id="PS51782">
    <property type="entry name" value="LYSM"/>
    <property type="match status" value="1"/>
</dbReference>
<keyword evidence="16" id="KW-1185">Reference proteome</keyword>
<feature type="transmembrane region" description="Helical" evidence="2">
    <location>
        <begin position="44"/>
        <end position="63"/>
    </location>
</feature>
<dbReference type="Proteomes" id="UP000220934">
    <property type="component" value="Unassembled WGS sequence"/>
</dbReference>
<evidence type="ECO:0000256" key="1">
    <source>
        <dbReference type="SAM" id="MobiDB-lite"/>
    </source>
</evidence>
<gene>
    <name evidence="6" type="ORF">CN551_25830</name>
    <name evidence="7" type="ORF">CN585_27460</name>
    <name evidence="5" type="ORF">CN596_16175</name>
    <name evidence="4" type="ORF">CN678_00845</name>
    <name evidence="9" type="ORF">COF62_10545</name>
    <name evidence="8" type="ORF">CON73_19705</name>
    <name evidence="10" type="ORF">GPA05_07485</name>
</gene>
<proteinExistence type="predicted"/>
<dbReference type="Proteomes" id="UP000224044">
    <property type="component" value="Unassembled WGS sequence"/>
</dbReference>
<dbReference type="Proteomes" id="UP000220841">
    <property type="component" value="Unassembled WGS sequence"/>
</dbReference>
<reference evidence="11 13" key="1">
    <citation type="submission" date="2017-09" db="EMBL/GenBank/DDBJ databases">
        <title>Large-scale bioinformatics analysis of Bacillus genomes uncovers conserved roles of natural products in bacterial physiology.</title>
        <authorList>
            <consortium name="Agbiome Team Llc"/>
            <person name="Bleich R.M."/>
            <person name="Kirk G.J."/>
            <person name="Santa Maria K.C."/>
            <person name="Allen S.E."/>
            <person name="Farag S."/>
            <person name="Shank E.A."/>
            <person name="Bowers A."/>
        </authorList>
    </citation>
    <scope>NUCLEOTIDE SEQUENCE</scope>
    <source>
        <strain evidence="4">AFS005430</strain>
        <strain evidence="6 11">AFS027629</strain>
        <strain evidence="5 13">AFS027958</strain>
    </source>
</reference>
<dbReference type="Pfam" id="PF01476">
    <property type="entry name" value="LysM"/>
    <property type="match status" value="1"/>
</dbReference>
<evidence type="ECO:0000313" key="13">
    <source>
        <dbReference type="Proteomes" id="UP000220934"/>
    </source>
</evidence>
<dbReference type="Proteomes" id="UP000220969">
    <property type="component" value="Unassembled WGS sequence"/>
</dbReference>
<accession>A0A1X3MV10</accession>
<evidence type="ECO:0000313" key="15">
    <source>
        <dbReference type="Proteomes" id="UP000225320"/>
    </source>
</evidence>
<evidence type="ECO:0000313" key="4">
    <source>
        <dbReference type="EMBL" id="PEI89004.1"/>
    </source>
</evidence>
<dbReference type="AlphaFoldDB" id="A0A1X3MV10"/>
<evidence type="ECO:0000313" key="16">
    <source>
        <dbReference type="Proteomes" id="UP000440820"/>
    </source>
</evidence>
<dbReference type="InterPro" id="IPR036779">
    <property type="entry name" value="LysM_dom_sf"/>
</dbReference>
<reference evidence="12 14" key="2">
    <citation type="submission" date="2017-09" db="EMBL/GenBank/DDBJ databases">
        <title>Large-scale bioinformatics analysis of Bacillus genomes uncovers conserved roles of natural products in bacterial physiology.</title>
        <authorList>
            <consortium name="Agbiome Team Llc"/>
            <person name="Bleich R.M."/>
            <person name="Grubbs K.J."/>
            <person name="Santa Maria K.C."/>
            <person name="Allen S.E."/>
            <person name="Farag S."/>
            <person name="Shank E.A."/>
            <person name="Bowers A."/>
        </authorList>
    </citation>
    <scope>NUCLEOTIDE SEQUENCE [LARGE SCALE GENOMIC DNA]</scope>
    <source>
        <strain evidence="7 12">AFS021349</strain>
        <strain evidence="9 14">AFS042148</strain>
        <strain evidence="8 15">AFS094862</strain>
    </source>
</reference>
<evidence type="ECO:0000313" key="12">
    <source>
        <dbReference type="Proteomes" id="UP000220841"/>
    </source>
</evidence>
<dbReference type="EMBL" id="NUSY01000012">
    <property type="protein sequence ID" value="PHE14307.1"/>
    <property type="molecule type" value="Genomic_DNA"/>
</dbReference>
<dbReference type="Proteomes" id="UP000440820">
    <property type="component" value="Chromosome"/>
</dbReference>